<keyword evidence="3" id="KW-1185">Reference proteome</keyword>
<protein>
    <submittedName>
        <fullName evidence="2">Uncharacterized protein</fullName>
    </submittedName>
</protein>
<feature type="region of interest" description="Disordered" evidence="1">
    <location>
        <begin position="59"/>
        <end position="102"/>
    </location>
</feature>
<gene>
    <name evidence="2" type="ORF">SADUNF_Sadunf09G0116300</name>
</gene>
<dbReference type="Pfam" id="PF03087">
    <property type="entry name" value="BPS1"/>
    <property type="match status" value="1"/>
</dbReference>
<dbReference type="Proteomes" id="UP000657918">
    <property type="component" value="Unassembled WGS sequence"/>
</dbReference>
<dbReference type="EMBL" id="JADGMS010000009">
    <property type="protein sequence ID" value="KAF9676224.1"/>
    <property type="molecule type" value="Genomic_DNA"/>
</dbReference>
<dbReference type="OrthoDB" id="1701699at2759"/>
<evidence type="ECO:0000313" key="3">
    <source>
        <dbReference type="Proteomes" id="UP000657918"/>
    </source>
</evidence>
<organism evidence="2 3">
    <name type="scientific">Salix dunnii</name>
    <dbReference type="NCBI Taxonomy" id="1413687"/>
    <lineage>
        <taxon>Eukaryota</taxon>
        <taxon>Viridiplantae</taxon>
        <taxon>Streptophyta</taxon>
        <taxon>Embryophyta</taxon>
        <taxon>Tracheophyta</taxon>
        <taxon>Spermatophyta</taxon>
        <taxon>Magnoliopsida</taxon>
        <taxon>eudicotyledons</taxon>
        <taxon>Gunneridae</taxon>
        <taxon>Pentapetalae</taxon>
        <taxon>rosids</taxon>
        <taxon>fabids</taxon>
        <taxon>Malpighiales</taxon>
        <taxon>Salicaceae</taxon>
        <taxon>Saliceae</taxon>
        <taxon>Salix</taxon>
    </lineage>
</organism>
<evidence type="ECO:0000256" key="1">
    <source>
        <dbReference type="SAM" id="MobiDB-lite"/>
    </source>
</evidence>
<dbReference type="InterPro" id="IPR004320">
    <property type="entry name" value="BPS1_pln"/>
</dbReference>
<dbReference type="GO" id="GO:0048367">
    <property type="term" value="P:shoot system development"/>
    <property type="evidence" value="ECO:0007669"/>
    <property type="project" value="InterPro"/>
</dbReference>
<dbReference type="AlphaFoldDB" id="A0A835JW34"/>
<comment type="caution">
    <text evidence="2">The sequence shown here is derived from an EMBL/GenBank/DDBJ whole genome shotgun (WGS) entry which is preliminary data.</text>
</comment>
<evidence type="ECO:0000313" key="2">
    <source>
        <dbReference type="EMBL" id="KAF9676224.1"/>
    </source>
</evidence>
<feature type="compositionally biased region" description="Basic and acidic residues" evidence="1">
    <location>
        <begin position="66"/>
        <end position="80"/>
    </location>
</feature>
<name>A0A835JW34_9ROSI</name>
<sequence length="102" mass="11494">MTQENNGKLIDELLDGSLQVLDLCRTAKDALLPTKERVQELQSILSRRVCGETGLTRCPEPTGELGDVHSRSCRRSREPLQEFDQNKSLSSQRPKSLVPELF</sequence>
<proteinExistence type="predicted"/>
<dbReference type="GO" id="GO:0048364">
    <property type="term" value="P:root development"/>
    <property type="evidence" value="ECO:0007669"/>
    <property type="project" value="InterPro"/>
</dbReference>
<accession>A0A835JW34</accession>
<reference evidence="2 3" key="1">
    <citation type="submission" date="2020-10" db="EMBL/GenBank/DDBJ databases">
        <title>Plant Genome Project.</title>
        <authorList>
            <person name="Zhang R.-G."/>
        </authorList>
    </citation>
    <scope>NUCLEOTIDE SEQUENCE [LARGE SCALE GENOMIC DNA]</scope>
    <source>
        <strain evidence="2">FAFU-HL-1</strain>
        <tissue evidence="2">Leaf</tissue>
    </source>
</reference>